<dbReference type="PANTHER" id="PTHR24359">
    <property type="entry name" value="SERINE/THREONINE-PROTEIN KINASE SBK1"/>
    <property type="match status" value="1"/>
</dbReference>
<proteinExistence type="predicted"/>
<dbReference type="InterPro" id="IPR000719">
    <property type="entry name" value="Prot_kinase_dom"/>
</dbReference>
<dbReference type="Proteomes" id="UP000801428">
    <property type="component" value="Unassembled WGS sequence"/>
</dbReference>
<comment type="caution">
    <text evidence="2">The sequence shown here is derived from an EMBL/GenBank/DDBJ whole genome shotgun (WGS) entry which is preliminary data.</text>
</comment>
<reference evidence="2" key="1">
    <citation type="submission" date="2019-04" db="EMBL/GenBank/DDBJ databases">
        <title>Sequencing of skin fungus with MAO and IRED activity.</title>
        <authorList>
            <person name="Marsaioli A.J."/>
            <person name="Bonatto J.M.C."/>
            <person name="Reis Junior O."/>
        </authorList>
    </citation>
    <scope>NUCLEOTIDE SEQUENCE</scope>
    <source>
        <strain evidence="2">30M1</strain>
    </source>
</reference>
<dbReference type="EMBL" id="SWKU01000018">
    <property type="protein sequence ID" value="KAF2998907.1"/>
    <property type="molecule type" value="Genomic_DNA"/>
</dbReference>
<dbReference type="Pfam" id="PF00069">
    <property type="entry name" value="Pkinase"/>
    <property type="match status" value="1"/>
</dbReference>
<name>A0A9P4T911_CURKU</name>
<evidence type="ECO:0000313" key="3">
    <source>
        <dbReference type="Proteomes" id="UP000801428"/>
    </source>
</evidence>
<evidence type="ECO:0000259" key="1">
    <source>
        <dbReference type="PROSITE" id="PS50011"/>
    </source>
</evidence>
<sequence length="574" mass="65322">MKKGMTDKDLPIRKKVMEWDRRSWRVFYKKQWKFFAPIFNTSVPFHEFGKDYILPILSKERISRDGATAQVSRCQIHKNHIQPALPDHVLVAVKKFESERDKLHLTARDTQNLTARWDKEITALRAINDLGQDHIVRFITAFRRTSLYEAREHCIMLEWADGGNLGDLMRRIPHPDLSSSLLRDAVKQILGLATALSAVHNLSDGKADCYHGNLKPENILVFSRANSSLGTFKISDWVNAIYQGPQPDIQTVPDLRNDRYEAPEMMTGSRRIFDMSLCDIWSMGCITFEFVIWLLYGKDGLENFREDVKESFYVVRAYAQVLGDGNFPHVLYKSRYPDKIKHIQEIYKKYTKSALANATDRPIAIEGLQQRILQRWRDVDGDFGIFDDGIGRGILCLTLLWRRHADQPVMSRIDFSKSSTNMAIPSWSWMAYMGRIDFYDEIGCDTCVWNTVGSPWAPNGNGLEIDSASEIAEMVLSARGRTHDFTAANADEVDLRFDMFDFDFDAQDPPLPSGSLCVVLGIAKGTGKESERLNCVLIVAPASEQYDTTVYERIGVGLLPAKCLGPESAQIRIV</sequence>
<keyword evidence="3" id="KW-1185">Reference proteome</keyword>
<dbReference type="SUPFAM" id="SSF56112">
    <property type="entry name" value="Protein kinase-like (PK-like)"/>
    <property type="match status" value="1"/>
</dbReference>
<dbReference type="AlphaFoldDB" id="A0A9P4T911"/>
<dbReference type="InterPro" id="IPR011009">
    <property type="entry name" value="Kinase-like_dom_sf"/>
</dbReference>
<dbReference type="GO" id="GO:0004674">
    <property type="term" value="F:protein serine/threonine kinase activity"/>
    <property type="evidence" value="ECO:0007669"/>
    <property type="project" value="TreeGrafter"/>
</dbReference>
<accession>A0A9P4T911</accession>
<dbReference type="SMART" id="SM00220">
    <property type="entry name" value="S_TKc"/>
    <property type="match status" value="1"/>
</dbReference>
<feature type="domain" description="Protein kinase" evidence="1">
    <location>
        <begin position="57"/>
        <end position="373"/>
    </location>
</feature>
<dbReference type="Gene3D" id="1.10.510.10">
    <property type="entry name" value="Transferase(Phosphotransferase) domain 1"/>
    <property type="match status" value="1"/>
</dbReference>
<evidence type="ECO:0000313" key="2">
    <source>
        <dbReference type="EMBL" id="KAF2998907.1"/>
    </source>
</evidence>
<dbReference type="OrthoDB" id="3692296at2759"/>
<gene>
    <name evidence="2" type="ORF">E8E13_005602</name>
</gene>
<dbReference type="PANTHER" id="PTHR24359:SF1">
    <property type="entry name" value="INHIBITOR OF NUCLEAR FACTOR KAPPA-B KINASE EPSILON SUBUNIT HOMOLOG 1-RELATED"/>
    <property type="match status" value="1"/>
</dbReference>
<dbReference type="GO" id="GO:0005524">
    <property type="term" value="F:ATP binding"/>
    <property type="evidence" value="ECO:0007669"/>
    <property type="project" value="InterPro"/>
</dbReference>
<dbReference type="PROSITE" id="PS50011">
    <property type="entry name" value="PROTEIN_KINASE_DOM"/>
    <property type="match status" value="1"/>
</dbReference>
<organism evidence="2 3">
    <name type="scientific">Curvularia kusanoi</name>
    <name type="common">Cochliobolus kusanoi</name>
    <dbReference type="NCBI Taxonomy" id="90978"/>
    <lineage>
        <taxon>Eukaryota</taxon>
        <taxon>Fungi</taxon>
        <taxon>Dikarya</taxon>
        <taxon>Ascomycota</taxon>
        <taxon>Pezizomycotina</taxon>
        <taxon>Dothideomycetes</taxon>
        <taxon>Pleosporomycetidae</taxon>
        <taxon>Pleosporales</taxon>
        <taxon>Pleosporineae</taxon>
        <taxon>Pleosporaceae</taxon>
        <taxon>Curvularia</taxon>
    </lineage>
</organism>
<protein>
    <recommendedName>
        <fullName evidence="1">Protein kinase domain-containing protein</fullName>
    </recommendedName>
</protein>
<dbReference type="CDD" id="cd00180">
    <property type="entry name" value="PKc"/>
    <property type="match status" value="1"/>
</dbReference>